<evidence type="ECO:0000313" key="8">
    <source>
        <dbReference type="EMBL" id="GJQ10151.1"/>
    </source>
</evidence>
<dbReference type="InterPro" id="IPR033704">
    <property type="entry name" value="dUTPase_trimeric"/>
</dbReference>
<feature type="compositionally biased region" description="Basic and acidic residues" evidence="6">
    <location>
        <begin position="139"/>
        <end position="150"/>
    </location>
</feature>
<sequence>MVFLRLGGKAIIMKIKLLHREAVIPRKATTGSVGYDLSSVEDVSIEGWSRSLVKTGISIRGGIPEGCYLRIAPRSGLALKNGIHIGAGVVDRDYRGEIGIVVFNLSNDLFEVRKGQRIAQLIVERVVEDIEVMEEEGGEETHEEHTDRGHGGFGSTD</sequence>
<evidence type="ECO:0000259" key="7">
    <source>
        <dbReference type="Pfam" id="PF00692"/>
    </source>
</evidence>
<reference evidence="8" key="2">
    <citation type="submission" date="2022-01" db="EMBL/GenBank/DDBJ databases">
        <authorList>
            <person name="Hirooka S."/>
            <person name="Miyagishima S.Y."/>
        </authorList>
    </citation>
    <scope>NUCLEOTIDE SEQUENCE</scope>
    <source>
        <strain evidence="8">NBRC 102759</strain>
    </source>
</reference>
<comment type="caution">
    <text evidence="8">The sequence shown here is derived from an EMBL/GenBank/DDBJ whole genome shotgun (WGS) entry which is preliminary data.</text>
</comment>
<dbReference type="NCBIfam" id="NF001862">
    <property type="entry name" value="PRK00601.1"/>
    <property type="match status" value="1"/>
</dbReference>
<dbReference type="PANTHER" id="PTHR11241:SF0">
    <property type="entry name" value="DEOXYURIDINE 5'-TRIPHOSPHATE NUCLEOTIDOHYDROLASE"/>
    <property type="match status" value="1"/>
</dbReference>
<keyword evidence="4 5" id="KW-0546">Nucleotide metabolism</keyword>
<keyword evidence="9" id="KW-1185">Reference proteome</keyword>
<keyword evidence="5" id="KW-0479">Metal-binding</keyword>
<dbReference type="Proteomes" id="UP001061958">
    <property type="component" value="Unassembled WGS sequence"/>
</dbReference>
<reference evidence="8" key="1">
    <citation type="journal article" date="2022" name="Proc. Natl. Acad. Sci. U.S.A.">
        <title>Life cycle and functional genomics of the unicellular red alga Galdieria for elucidating algal and plant evolution and industrial use.</title>
        <authorList>
            <person name="Hirooka S."/>
            <person name="Itabashi T."/>
            <person name="Ichinose T.M."/>
            <person name="Onuma R."/>
            <person name="Fujiwara T."/>
            <person name="Yamashita S."/>
            <person name="Jong L.W."/>
            <person name="Tomita R."/>
            <person name="Iwane A.H."/>
            <person name="Miyagishima S.Y."/>
        </authorList>
    </citation>
    <scope>NUCLEOTIDE SEQUENCE</scope>
    <source>
        <strain evidence="8">NBRC 102759</strain>
    </source>
</reference>
<dbReference type="SUPFAM" id="SSF51283">
    <property type="entry name" value="dUTPase-like"/>
    <property type="match status" value="1"/>
</dbReference>
<organism evidence="8 9">
    <name type="scientific">Galdieria partita</name>
    <dbReference type="NCBI Taxonomy" id="83374"/>
    <lineage>
        <taxon>Eukaryota</taxon>
        <taxon>Rhodophyta</taxon>
        <taxon>Bangiophyceae</taxon>
        <taxon>Galdieriales</taxon>
        <taxon>Galdieriaceae</taxon>
        <taxon>Galdieria</taxon>
    </lineage>
</organism>
<dbReference type="GO" id="GO:0000287">
    <property type="term" value="F:magnesium ion binding"/>
    <property type="evidence" value="ECO:0007669"/>
    <property type="project" value="UniProtKB-UniRule"/>
</dbReference>
<dbReference type="OrthoDB" id="419889at2759"/>
<dbReference type="CDD" id="cd07557">
    <property type="entry name" value="trimeric_dUTPase"/>
    <property type="match status" value="1"/>
</dbReference>
<dbReference type="GO" id="GO:0004170">
    <property type="term" value="F:dUTP diphosphatase activity"/>
    <property type="evidence" value="ECO:0007669"/>
    <property type="project" value="UniProtKB-UniRule"/>
</dbReference>
<evidence type="ECO:0000256" key="4">
    <source>
        <dbReference type="ARBA" id="ARBA00023080"/>
    </source>
</evidence>
<name>A0A9C7UP39_9RHOD</name>
<dbReference type="InterPro" id="IPR036157">
    <property type="entry name" value="dUTPase-like_sf"/>
</dbReference>
<dbReference type="EMBL" id="BQMJ01000013">
    <property type="protein sequence ID" value="GJQ10151.1"/>
    <property type="molecule type" value="Genomic_DNA"/>
</dbReference>
<comment type="cofactor">
    <cofactor evidence="5">
        <name>Mg(2+)</name>
        <dbReference type="ChEBI" id="CHEBI:18420"/>
    </cofactor>
</comment>
<evidence type="ECO:0000313" key="9">
    <source>
        <dbReference type="Proteomes" id="UP001061958"/>
    </source>
</evidence>
<gene>
    <name evidence="8" type="ORF">GpartN1_g1942.t1</name>
</gene>
<keyword evidence="5" id="KW-0460">Magnesium</keyword>
<evidence type="ECO:0000256" key="3">
    <source>
        <dbReference type="ARBA" id="ARBA00022801"/>
    </source>
</evidence>
<comment type="pathway">
    <text evidence="1 5">Pyrimidine metabolism; dUMP biosynthesis; dUMP from dCTP (dUTP route): step 2/2.</text>
</comment>
<comment type="similarity">
    <text evidence="2 5">Belongs to the dUTPase family.</text>
</comment>
<dbReference type="Gene3D" id="2.70.40.10">
    <property type="match status" value="1"/>
</dbReference>
<dbReference type="AlphaFoldDB" id="A0A9C7UP39"/>
<comment type="function">
    <text evidence="5">Involved in nucleotide metabolism via production of dUMP, the immediate precursor of thymidine nucleotides, and decreases the intracellular concentration of dUTP so that uracil cannot be incorporated into DNA.</text>
</comment>
<feature type="region of interest" description="Disordered" evidence="6">
    <location>
        <begin position="134"/>
        <end position="157"/>
    </location>
</feature>
<dbReference type="EC" id="3.6.1.23" evidence="5"/>
<dbReference type="NCBIfam" id="TIGR00576">
    <property type="entry name" value="dut"/>
    <property type="match status" value="1"/>
</dbReference>
<comment type="catalytic activity">
    <reaction evidence="5">
        <text>dUTP + H2O = dUMP + diphosphate + H(+)</text>
        <dbReference type="Rhea" id="RHEA:10248"/>
        <dbReference type="ChEBI" id="CHEBI:15377"/>
        <dbReference type="ChEBI" id="CHEBI:15378"/>
        <dbReference type="ChEBI" id="CHEBI:33019"/>
        <dbReference type="ChEBI" id="CHEBI:61555"/>
        <dbReference type="ChEBI" id="CHEBI:246422"/>
        <dbReference type="EC" id="3.6.1.23"/>
    </reaction>
</comment>
<evidence type="ECO:0000256" key="2">
    <source>
        <dbReference type="ARBA" id="ARBA00006581"/>
    </source>
</evidence>
<dbReference type="Pfam" id="PF00692">
    <property type="entry name" value="dUTPase"/>
    <property type="match status" value="1"/>
</dbReference>
<dbReference type="InterPro" id="IPR029054">
    <property type="entry name" value="dUTPase-like"/>
</dbReference>
<dbReference type="GO" id="GO:0006226">
    <property type="term" value="P:dUMP biosynthetic process"/>
    <property type="evidence" value="ECO:0007669"/>
    <property type="project" value="UniProtKB-UniRule"/>
</dbReference>
<protein>
    <recommendedName>
        <fullName evidence="5">Deoxyuridine 5'-triphosphate nucleotidohydrolase</fullName>
        <shortName evidence="5">dUTPase</shortName>
        <ecNumber evidence="5">3.6.1.23</ecNumber>
    </recommendedName>
    <alternativeName>
        <fullName evidence="5">dUTP pyrophosphatase</fullName>
    </alternativeName>
</protein>
<feature type="domain" description="dUTPase-like" evidence="7">
    <location>
        <begin position="21"/>
        <end position="156"/>
    </location>
</feature>
<dbReference type="PANTHER" id="PTHR11241">
    <property type="entry name" value="DEOXYURIDINE 5'-TRIPHOSPHATE NUCLEOTIDOHYDROLASE"/>
    <property type="match status" value="1"/>
</dbReference>
<proteinExistence type="inferred from homology"/>
<keyword evidence="3 5" id="KW-0378">Hydrolase</keyword>
<evidence type="ECO:0000256" key="6">
    <source>
        <dbReference type="SAM" id="MobiDB-lite"/>
    </source>
</evidence>
<evidence type="ECO:0000256" key="5">
    <source>
        <dbReference type="RuleBase" id="RU367024"/>
    </source>
</evidence>
<dbReference type="GO" id="GO:0046081">
    <property type="term" value="P:dUTP catabolic process"/>
    <property type="evidence" value="ECO:0007669"/>
    <property type="project" value="UniProtKB-UniRule"/>
</dbReference>
<evidence type="ECO:0000256" key="1">
    <source>
        <dbReference type="ARBA" id="ARBA00005142"/>
    </source>
</evidence>
<accession>A0A9C7UP39</accession>
<dbReference type="InterPro" id="IPR008181">
    <property type="entry name" value="dUTPase"/>
</dbReference>